<dbReference type="SUPFAM" id="SSF51556">
    <property type="entry name" value="Metallo-dependent hydrolases"/>
    <property type="match status" value="1"/>
</dbReference>
<dbReference type="PANTHER" id="PTHR11113:SF14">
    <property type="entry name" value="N-ACETYLGLUCOSAMINE-6-PHOSPHATE DEACETYLASE"/>
    <property type="match status" value="1"/>
</dbReference>
<evidence type="ECO:0000256" key="1">
    <source>
        <dbReference type="ARBA" id="ARBA00010716"/>
    </source>
</evidence>
<dbReference type="PANTHER" id="PTHR11113">
    <property type="entry name" value="N-ACETYLGLUCOSAMINE-6-PHOSPHATE DEACETYLASE"/>
    <property type="match status" value="1"/>
</dbReference>
<dbReference type="SUPFAM" id="SSF51338">
    <property type="entry name" value="Composite domain of metallo-dependent hydrolases"/>
    <property type="match status" value="1"/>
</dbReference>
<feature type="domain" description="Amidohydrolase 3" evidence="3">
    <location>
        <begin position="51"/>
        <end position="499"/>
    </location>
</feature>
<evidence type="ECO:0000259" key="3">
    <source>
        <dbReference type="Pfam" id="PF07969"/>
    </source>
</evidence>
<comment type="similarity">
    <text evidence="1">Belongs to the metallo-dependent hydrolases superfamily. NagA family.</text>
</comment>
<dbReference type="Proteomes" id="UP000542813">
    <property type="component" value="Unassembled WGS sequence"/>
</dbReference>
<comment type="caution">
    <text evidence="4">The sequence shown here is derived from an EMBL/GenBank/DDBJ whole genome shotgun (WGS) entry which is preliminary data.</text>
</comment>
<proteinExistence type="inferred from homology"/>
<dbReference type="Pfam" id="PF07969">
    <property type="entry name" value="Amidohydro_3"/>
    <property type="match status" value="1"/>
</dbReference>
<sequence length="521" mass="53704">MRSSDQVVLVTGGFVADGSGREPYRADVVVRSGRIAAVVAPGAAGDTTDAEVVDCTGRLVLPGFVDVHSHADGAVFAPDVQFALLRQGVTTVVAGQDGVSYAPGDGAYATEYFGGLLGRHPHYRGGGVGALLAGYDGRVPVRVASLVPHGTVRAEVLGRADRAPTPAELAAMADLVATGLAEGACGLSSGLDYVPGRFAGTEELAALCRPVAAAGRLYVTHMRGGYEDNAAAGVAEVREICLASGVRGHISHYHGPGAALVALLDEARAAGADLTFDAYPYRAGCTLLSMPVLPPDLLDRPVPDILAVLGDDGVRARLLASPVSRDWARRTTVAHAGTGEYAWAEGLTLTAAADRHGGDVQAFVLDLLIGSRLEATVVMHLPPGRSVDELALLVRDERHTVGSDGVYVGTHPHPRGWGSFARVLARHVRDRGDLTWGQAAVHLAARPAQRFGLATVGRIAPGRHADLVVLDPDRLDDPADYATPRTPARGIDDVLVAGVGVLAGGALTGAFPGGGLRAGAS</sequence>
<reference evidence="4 5" key="1">
    <citation type="submission" date="2020-08" db="EMBL/GenBank/DDBJ databases">
        <title>Sequencing the genomes of 1000 actinobacteria strains.</title>
        <authorList>
            <person name="Klenk H.-P."/>
        </authorList>
    </citation>
    <scope>NUCLEOTIDE SEQUENCE [LARGE SCALE GENOMIC DNA]</scope>
    <source>
        <strain evidence="4 5">DSM 102122</strain>
    </source>
</reference>
<gene>
    <name evidence="4" type="ORF">HD601_004807</name>
</gene>
<dbReference type="GO" id="GO:0047420">
    <property type="term" value="F:N-acyl-D-amino-acid deacylase activity"/>
    <property type="evidence" value="ECO:0007669"/>
    <property type="project" value="UniProtKB-EC"/>
</dbReference>
<dbReference type="GO" id="GO:0006046">
    <property type="term" value="P:N-acetylglucosamine catabolic process"/>
    <property type="evidence" value="ECO:0007669"/>
    <property type="project" value="TreeGrafter"/>
</dbReference>
<name>A0A7W9GUD3_9ACTN</name>
<keyword evidence="5" id="KW-1185">Reference proteome</keyword>
<evidence type="ECO:0000313" key="5">
    <source>
        <dbReference type="Proteomes" id="UP000542813"/>
    </source>
</evidence>
<dbReference type="EC" id="3.5.1.81" evidence="4"/>
<dbReference type="InterPro" id="IPR013108">
    <property type="entry name" value="Amidohydro_3"/>
</dbReference>
<protein>
    <submittedName>
        <fullName evidence="4">N-acyl-D-amino-acid deacylase</fullName>
        <ecNumber evidence="4">3.5.1.81</ecNumber>
    </submittedName>
</protein>
<evidence type="ECO:0000313" key="4">
    <source>
        <dbReference type="EMBL" id="MBB5790232.1"/>
    </source>
</evidence>
<dbReference type="Gene3D" id="2.30.40.10">
    <property type="entry name" value="Urease, subunit C, domain 1"/>
    <property type="match status" value="1"/>
</dbReference>
<dbReference type="EMBL" id="JACHMM010000001">
    <property type="protein sequence ID" value="MBB5790232.1"/>
    <property type="molecule type" value="Genomic_DNA"/>
</dbReference>
<dbReference type="AlphaFoldDB" id="A0A7W9GUD3"/>
<evidence type="ECO:0000256" key="2">
    <source>
        <dbReference type="ARBA" id="ARBA00022801"/>
    </source>
</evidence>
<dbReference type="InterPro" id="IPR011059">
    <property type="entry name" value="Metal-dep_hydrolase_composite"/>
</dbReference>
<dbReference type="RefSeq" id="WP_221441253.1">
    <property type="nucleotide sequence ID" value="NZ_JACHMM010000001.1"/>
</dbReference>
<dbReference type="Gene3D" id="3.20.20.140">
    <property type="entry name" value="Metal-dependent hydrolases"/>
    <property type="match status" value="2"/>
</dbReference>
<accession>A0A7W9GUD3</accession>
<dbReference type="InterPro" id="IPR032466">
    <property type="entry name" value="Metal_Hydrolase"/>
</dbReference>
<keyword evidence="2 4" id="KW-0378">Hydrolase</keyword>
<dbReference type="GO" id="GO:0008448">
    <property type="term" value="F:N-acetylglucosamine-6-phosphate deacetylase activity"/>
    <property type="evidence" value="ECO:0007669"/>
    <property type="project" value="TreeGrafter"/>
</dbReference>
<organism evidence="4 5">
    <name type="scientific">Jiangella mangrovi</name>
    <dbReference type="NCBI Taxonomy" id="1524084"/>
    <lineage>
        <taxon>Bacteria</taxon>
        <taxon>Bacillati</taxon>
        <taxon>Actinomycetota</taxon>
        <taxon>Actinomycetes</taxon>
        <taxon>Jiangellales</taxon>
        <taxon>Jiangellaceae</taxon>
        <taxon>Jiangella</taxon>
    </lineage>
</organism>